<sequence>MRRAPLLVIALIGALVGGSLPAQAREAREAPVPDRYLAQHINWKPCFDAQNPPEGLPPGGERLECGTYLAPQDWRRTTQGKDITIAVSRLRPATGTARGSVLTNPGGPGGPGRTFPLLFLSQPKLLADQEIIGIDVRGTGDSTNVTCGGYDWVGITDPRDRSRDNLKLLFNAAEQQARACQTSSGEFGEVVNTEQTVRDLDLLRHLLGRDKINWIGYSGGSWMGAYYATYFPNRVGKFVIDSNTEFTSTFQTIFGAFGYAFERRFRTDFLPWVAKYDSLYHLGTTAEAVRRNYEDVRAKLSANPLPLPDGSLLTPILFDLFLFRAQYSKYNFQPAAEQFSQLRQIVVNGQESVASLGRFADASNGTLHAVICNDTPFRGGRDYLVRESARQGALYPLIGWYVIAAPCAFWDRPPLQLKTPTGRGVPPILMVQSVRDPATPLEGAQRAHAKFAGSRLLTVTDEGDHGIYAFGNTCVDDVVESFIVDDVVPGRDLSCAGIPLPEPASGLSTQSAHAVGNPLQKYAGLLE</sequence>
<dbReference type="PANTHER" id="PTHR43248:SF29">
    <property type="entry name" value="TRIPEPTIDYL AMINOPEPTIDASE"/>
    <property type="match status" value="1"/>
</dbReference>
<evidence type="ECO:0000313" key="6">
    <source>
        <dbReference type="EMBL" id="MCS7480056.1"/>
    </source>
</evidence>
<feature type="signal peptide" evidence="4">
    <location>
        <begin position="1"/>
        <end position="24"/>
    </location>
</feature>
<dbReference type="InterPro" id="IPR029058">
    <property type="entry name" value="AB_hydrolase_fold"/>
</dbReference>
<evidence type="ECO:0000256" key="2">
    <source>
        <dbReference type="ARBA" id="ARBA00022729"/>
    </source>
</evidence>
<reference evidence="6" key="1">
    <citation type="submission" date="2022-08" db="EMBL/GenBank/DDBJ databases">
        <authorList>
            <person name="Tistechok S."/>
            <person name="Samborskyy M."/>
            <person name="Roman I."/>
        </authorList>
    </citation>
    <scope>NUCLEOTIDE SEQUENCE</scope>
    <source>
        <strain evidence="6">DSM 103496</strain>
    </source>
</reference>
<name>A0A9X2VP02_9PSEU</name>
<evidence type="ECO:0000313" key="7">
    <source>
        <dbReference type="Proteomes" id="UP001141259"/>
    </source>
</evidence>
<proteinExistence type="inferred from homology"/>
<keyword evidence="7" id="KW-1185">Reference proteome</keyword>
<dbReference type="InterPro" id="IPR051601">
    <property type="entry name" value="Serine_prot/Carboxylest_S33"/>
</dbReference>
<evidence type="ECO:0000256" key="3">
    <source>
        <dbReference type="ARBA" id="ARBA00022801"/>
    </source>
</evidence>
<feature type="domain" description="Peptidase S33 tripeptidyl aminopeptidase-like C-terminal" evidence="5">
    <location>
        <begin position="396"/>
        <end position="495"/>
    </location>
</feature>
<evidence type="ECO:0000259" key="5">
    <source>
        <dbReference type="Pfam" id="PF08386"/>
    </source>
</evidence>
<dbReference type="AlphaFoldDB" id="A0A9X2VP02"/>
<gene>
    <name evidence="6" type="ORF">NZH93_24640</name>
</gene>
<organism evidence="6 7">
    <name type="scientific">Umezawaea endophytica</name>
    <dbReference type="NCBI Taxonomy" id="1654476"/>
    <lineage>
        <taxon>Bacteria</taxon>
        <taxon>Bacillati</taxon>
        <taxon>Actinomycetota</taxon>
        <taxon>Actinomycetes</taxon>
        <taxon>Pseudonocardiales</taxon>
        <taxon>Pseudonocardiaceae</taxon>
        <taxon>Umezawaea</taxon>
    </lineage>
</organism>
<accession>A0A9X2VP02</accession>
<dbReference type="Gene3D" id="3.40.50.1820">
    <property type="entry name" value="alpha/beta hydrolase"/>
    <property type="match status" value="1"/>
</dbReference>
<dbReference type="Pfam" id="PF08386">
    <property type="entry name" value="Abhydrolase_4"/>
    <property type="match status" value="1"/>
</dbReference>
<protein>
    <submittedName>
        <fullName evidence="6">Alpha/beta hydrolase</fullName>
    </submittedName>
</protein>
<evidence type="ECO:0000256" key="1">
    <source>
        <dbReference type="ARBA" id="ARBA00010088"/>
    </source>
</evidence>
<dbReference type="EMBL" id="JANYMP010000012">
    <property type="protein sequence ID" value="MCS7480056.1"/>
    <property type="molecule type" value="Genomic_DNA"/>
</dbReference>
<dbReference type="RefSeq" id="WP_259625552.1">
    <property type="nucleotide sequence ID" value="NZ_JANYMP010000012.1"/>
</dbReference>
<dbReference type="SUPFAM" id="SSF53474">
    <property type="entry name" value="alpha/beta-Hydrolases"/>
    <property type="match status" value="1"/>
</dbReference>
<comment type="caution">
    <text evidence="6">The sequence shown here is derived from an EMBL/GenBank/DDBJ whole genome shotgun (WGS) entry which is preliminary data.</text>
</comment>
<dbReference type="Proteomes" id="UP001141259">
    <property type="component" value="Unassembled WGS sequence"/>
</dbReference>
<dbReference type="GO" id="GO:0016787">
    <property type="term" value="F:hydrolase activity"/>
    <property type="evidence" value="ECO:0007669"/>
    <property type="project" value="UniProtKB-KW"/>
</dbReference>
<evidence type="ECO:0000256" key="4">
    <source>
        <dbReference type="SAM" id="SignalP"/>
    </source>
</evidence>
<keyword evidence="2 4" id="KW-0732">Signal</keyword>
<dbReference type="PANTHER" id="PTHR43248">
    <property type="entry name" value="2-SUCCINYL-6-HYDROXY-2,4-CYCLOHEXADIENE-1-CARBOXYLATE SYNTHASE"/>
    <property type="match status" value="1"/>
</dbReference>
<dbReference type="InterPro" id="IPR013595">
    <property type="entry name" value="Pept_S33_TAP-like_C"/>
</dbReference>
<feature type="chain" id="PRO_5040987552" evidence="4">
    <location>
        <begin position="25"/>
        <end position="527"/>
    </location>
</feature>
<comment type="similarity">
    <text evidence="1">Belongs to the peptidase S33 family.</text>
</comment>
<keyword evidence="3 6" id="KW-0378">Hydrolase</keyword>